<dbReference type="GO" id="GO:1990234">
    <property type="term" value="C:transferase complex"/>
    <property type="evidence" value="ECO:0007669"/>
    <property type="project" value="UniProtKB-ARBA"/>
</dbReference>
<dbReference type="EMBL" id="KN834469">
    <property type="protein sequence ID" value="KIK10702.1"/>
    <property type="molecule type" value="Genomic_DNA"/>
</dbReference>
<sequence length="309" mass="33622">MLVKDFPFTSERVLRGHTGAVNALTFAPSGNELASGSEDGSLIIWDSLSGKLKSRFTFASSILSLAWGPRRSYRLYVGCLDGTLAIIEDLESNEATNSVLTGIRAPVFSLAVEGYSGDIAIALGSEVHIAQALQSGKCVTRKIFPSPKDLPLMGEQLDKRVRGRAVVFMDNGNLLVVAYLYHGIVCWDTSSFEQRWQINPIHSHQIMYCTCSGHAALSFDTKRIALTNLGDGVDIYSLGKSYPDLRIKNRPASQNQNVPVQVSWLSDGGAVVSGSSDGDVRIWATSSGELLQSLEHKGKTSLRWAAHIY</sequence>
<dbReference type="InterPro" id="IPR001680">
    <property type="entry name" value="WD40_rpt"/>
</dbReference>
<feature type="repeat" description="WD" evidence="3">
    <location>
        <begin position="14"/>
        <end position="55"/>
    </location>
</feature>
<protein>
    <recommendedName>
        <fullName evidence="6">Anaphase-promoting complex subunit 4 WD40 domain-containing protein</fullName>
    </recommendedName>
</protein>
<organism evidence="4 5">
    <name type="scientific">Pisolithus microcarpus 441</name>
    <dbReference type="NCBI Taxonomy" id="765257"/>
    <lineage>
        <taxon>Eukaryota</taxon>
        <taxon>Fungi</taxon>
        <taxon>Dikarya</taxon>
        <taxon>Basidiomycota</taxon>
        <taxon>Agaricomycotina</taxon>
        <taxon>Agaricomycetes</taxon>
        <taxon>Agaricomycetidae</taxon>
        <taxon>Boletales</taxon>
        <taxon>Sclerodermatineae</taxon>
        <taxon>Pisolithaceae</taxon>
        <taxon>Pisolithus</taxon>
    </lineage>
</organism>
<accession>A0A0C9YK07</accession>
<reference evidence="4 5" key="1">
    <citation type="submission" date="2014-04" db="EMBL/GenBank/DDBJ databases">
        <authorList>
            <consortium name="DOE Joint Genome Institute"/>
            <person name="Kuo A."/>
            <person name="Kohler A."/>
            <person name="Costa M.D."/>
            <person name="Nagy L.G."/>
            <person name="Floudas D."/>
            <person name="Copeland A."/>
            <person name="Barry K.W."/>
            <person name="Cichocki N."/>
            <person name="Veneault-Fourrey C."/>
            <person name="LaButti K."/>
            <person name="Lindquist E.A."/>
            <person name="Lipzen A."/>
            <person name="Lundell T."/>
            <person name="Morin E."/>
            <person name="Murat C."/>
            <person name="Sun H."/>
            <person name="Tunlid A."/>
            <person name="Henrissat B."/>
            <person name="Grigoriev I.V."/>
            <person name="Hibbett D.S."/>
            <person name="Martin F."/>
            <person name="Nordberg H.P."/>
            <person name="Cantor M.N."/>
            <person name="Hua S.X."/>
        </authorList>
    </citation>
    <scope>NUCLEOTIDE SEQUENCE [LARGE SCALE GENOMIC DNA]</scope>
    <source>
        <strain evidence="4 5">441</strain>
    </source>
</reference>
<evidence type="ECO:0000256" key="3">
    <source>
        <dbReference type="PROSITE-ProRule" id="PRU00221"/>
    </source>
</evidence>
<dbReference type="InterPro" id="IPR036322">
    <property type="entry name" value="WD40_repeat_dom_sf"/>
</dbReference>
<dbReference type="Proteomes" id="UP000054018">
    <property type="component" value="Unassembled WGS sequence"/>
</dbReference>
<evidence type="ECO:0008006" key="6">
    <source>
        <dbReference type="Google" id="ProtNLM"/>
    </source>
</evidence>
<evidence type="ECO:0000256" key="1">
    <source>
        <dbReference type="ARBA" id="ARBA00022574"/>
    </source>
</evidence>
<keyword evidence="5" id="KW-1185">Reference proteome</keyword>
<proteinExistence type="predicted"/>
<gene>
    <name evidence="4" type="ORF">PISMIDRAFT_124037</name>
</gene>
<dbReference type="PROSITE" id="PS50294">
    <property type="entry name" value="WD_REPEATS_REGION"/>
    <property type="match status" value="1"/>
</dbReference>
<dbReference type="HOGENOM" id="CLU_049342_0_0_1"/>
<dbReference type="STRING" id="765257.A0A0C9YK07"/>
<dbReference type="SMART" id="SM00320">
    <property type="entry name" value="WD40"/>
    <property type="match status" value="3"/>
</dbReference>
<dbReference type="Pfam" id="PF00400">
    <property type="entry name" value="WD40"/>
    <property type="match status" value="2"/>
</dbReference>
<evidence type="ECO:0000313" key="4">
    <source>
        <dbReference type="EMBL" id="KIK10702.1"/>
    </source>
</evidence>
<dbReference type="PANTHER" id="PTHR22847">
    <property type="entry name" value="WD40 REPEAT PROTEIN"/>
    <property type="match status" value="1"/>
</dbReference>
<evidence type="ECO:0000256" key="2">
    <source>
        <dbReference type="ARBA" id="ARBA00022737"/>
    </source>
</evidence>
<dbReference type="SUPFAM" id="SSF50978">
    <property type="entry name" value="WD40 repeat-like"/>
    <property type="match status" value="1"/>
</dbReference>
<dbReference type="AlphaFoldDB" id="A0A0C9YK07"/>
<keyword evidence="2" id="KW-0677">Repeat</keyword>
<dbReference type="OrthoDB" id="3238562at2759"/>
<reference evidence="5" key="2">
    <citation type="submission" date="2015-01" db="EMBL/GenBank/DDBJ databases">
        <title>Evolutionary Origins and Diversification of the Mycorrhizal Mutualists.</title>
        <authorList>
            <consortium name="DOE Joint Genome Institute"/>
            <consortium name="Mycorrhizal Genomics Consortium"/>
            <person name="Kohler A."/>
            <person name="Kuo A."/>
            <person name="Nagy L.G."/>
            <person name="Floudas D."/>
            <person name="Copeland A."/>
            <person name="Barry K.W."/>
            <person name="Cichocki N."/>
            <person name="Veneault-Fourrey C."/>
            <person name="LaButti K."/>
            <person name="Lindquist E.A."/>
            <person name="Lipzen A."/>
            <person name="Lundell T."/>
            <person name="Morin E."/>
            <person name="Murat C."/>
            <person name="Riley R."/>
            <person name="Ohm R."/>
            <person name="Sun H."/>
            <person name="Tunlid A."/>
            <person name="Henrissat B."/>
            <person name="Grigoriev I.V."/>
            <person name="Hibbett D.S."/>
            <person name="Martin F."/>
        </authorList>
    </citation>
    <scope>NUCLEOTIDE SEQUENCE [LARGE SCALE GENOMIC DNA]</scope>
    <source>
        <strain evidence="5">441</strain>
    </source>
</reference>
<dbReference type="PANTHER" id="PTHR22847:SF637">
    <property type="entry name" value="WD REPEAT DOMAIN 5B"/>
    <property type="match status" value="1"/>
</dbReference>
<name>A0A0C9YK07_9AGAM</name>
<keyword evidence="1 3" id="KW-0853">WD repeat</keyword>
<evidence type="ECO:0000313" key="5">
    <source>
        <dbReference type="Proteomes" id="UP000054018"/>
    </source>
</evidence>
<dbReference type="InterPro" id="IPR015943">
    <property type="entry name" value="WD40/YVTN_repeat-like_dom_sf"/>
</dbReference>
<dbReference type="Gene3D" id="2.130.10.10">
    <property type="entry name" value="YVTN repeat-like/Quinoprotein amine dehydrogenase"/>
    <property type="match status" value="2"/>
</dbReference>
<dbReference type="PROSITE" id="PS50082">
    <property type="entry name" value="WD_REPEATS_2"/>
    <property type="match status" value="2"/>
</dbReference>
<feature type="repeat" description="WD" evidence="3">
    <location>
        <begin position="262"/>
        <end position="293"/>
    </location>
</feature>